<dbReference type="Proteomes" id="UP001304671">
    <property type="component" value="Unassembled WGS sequence"/>
</dbReference>
<comment type="caution">
    <text evidence="1">The sequence shown here is derived from an EMBL/GenBank/DDBJ whole genome shotgun (WGS) entry which is preliminary data.</text>
</comment>
<sequence>MVQITIDIPNQNDTDWVVQLLERLHLDYKISNDNPNTGSEKTTLENNQAIIAKGSSMTTTEANEMLDWLKEQRQDRTLPFRV</sequence>
<keyword evidence="2" id="KW-1185">Reference proteome</keyword>
<reference evidence="1 2" key="1">
    <citation type="submission" date="2023-12" db="EMBL/GenBank/DDBJ databases">
        <title>Novel species of the genus Arcicella isolated from rivers.</title>
        <authorList>
            <person name="Lu H."/>
        </authorList>
    </citation>
    <scope>NUCLEOTIDE SEQUENCE [LARGE SCALE GENOMIC DNA]</scope>
    <source>
        <strain evidence="1 2">LMG 21963</strain>
    </source>
</reference>
<protein>
    <submittedName>
        <fullName evidence="1">Uncharacterized protein</fullName>
    </submittedName>
</protein>
<evidence type="ECO:0000313" key="2">
    <source>
        <dbReference type="Proteomes" id="UP001304671"/>
    </source>
</evidence>
<dbReference type="RefSeq" id="WP_323252665.1">
    <property type="nucleotide sequence ID" value="NZ_JAYFUL010000050.1"/>
</dbReference>
<name>A0ABU5QT75_9BACT</name>
<gene>
    <name evidence="1" type="ORF">VB264_20990</name>
</gene>
<evidence type="ECO:0000313" key="1">
    <source>
        <dbReference type="EMBL" id="MEA5260288.1"/>
    </source>
</evidence>
<dbReference type="EMBL" id="JAYFUL010000050">
    <property type="protein sequence ID" value="MEA5260288.1"/>
    <property type="molecule type" value="Genomic_DNA"/>
</dbReference>
<proteinExistence type="predicted"/>
<organism evidence="1 2">
    <name type="scientific">Arcicella aquatica</name>
    <dbReference type="NCBI Taxonomy" id="217141"/>
    <lineage>
        <taxon>Bacteria</taxon>
        <taxon>Pseudomonadati</taxon>
        <taxon>Bacteroidota</taxon>
        <taxon>Cytophagia</taxon>
        <taxon>Cytophagales</taxon>
        <taxon>Flectobacillaceae</taxon>
        <taxon>Arcicella</taxon>
    </lineage>
</organism>
<accession>A0ABU5QT75</accession>